<dbReference type="Proteomes" id="UP000531216">
    <property type="component" value="Unassembled WGS sequence"/>
</dbReference>
<dbReference type="EMBL" id="JACIDO010000005">
    <property type="protein sequence ID" value="MBB3936489.1"/>
    <property type="molecule type" value="Genomic_DNA"/>
</dbReference>
<keyword evidence="2" id="KW-0812">Transmembrane</keyword>
<keyword evidence="2" id="KW-1133">Transmembrane helix</keyword>
<dbReference type="AlphaFoldDB" id="A0A7W6BUW2"/>
<evidence type="ECO:0000313" key="4">
    <source>
        <dbReference type="Proteomes" id="UP000531216"/>
    </source>
</evidence>
<gene>
    <name evidence="3" type="ORF">GGR05_002643</name>
</gene>
<comment type="caution">
    <text evidence="3">The sequence shown here is derived from an EMBL/GenBank/DDBJ whole genome shotgun (WGS) entry which is preliminary data.</text>
</comment>
<evidence type="ECO:0000313" key="3">
    <source>
        <dbReference type="EMBL" id="MBB3936489.1"/>
    </source>
</evidence>
<feature type="transmembrane region" description="Helical" evidence="2">
    <location>
        <begin position="31"/>
        <end position="51"/>
    </location>
</feature>
<sequence length="52" mass="5254">MSASVLSANPSRRRSRAATAPAGEALKPARGIMLGLGISAMIWTGIGALIFG</sequence>
<protein>
    <submittedName>
        <fullName evidence="3">NO-binding membrane sensor protein with MHYT domain</fullName>
    </submittedName>
</protein>
<evidence type="ECO:0000256" key="1">
    <source>
        <dbReference type="SAM" id="MobiDB-lite"/>
    </source>
</evidence>
<accession>A0A7W6BUW2</accession>
<keyword evidence="2" id="KW-0472">Membrane</keyword>
<name>A0A7W6BUW2_9HYPH</name>
<keyword evidence="4" id="KW-1185">Reference proteome</keyword>
<reference evidence="3 4" key="1">
    <citation type="submission" date="2020-08" db="EMBL/GenBank/DDBJ databases">
        <title>Genomic Encyclopedia of Type Strains, Phase IV (KMG-IV): sequencing the most valuable type-strain genomes for metagenomic binning, comparative biology and taxonomic classification.</title>
        <authorList>
            <person name="Goeker M."/>
        </authorList>
    </citation>
    <scope>NUCLEOTIDE SEQUENCE [LARGE SCALE GENOMIC DNA]</scope>
    <source>
        <strain evidence="3 4">DSM 25024</strain>
    </source>
</reference>
<organism evidence="3 4">
    <name type="scientific">Aureimonas phyllosphaerae</name>
    <dbReference type="NCBI Taxonomy" id="1166078"/>
    <lineage>
        <taxon>Bacteria</taxon>
        <taxon>Pseudomonadati</taxon>
        <taxon>Pseudomonadota</taxon>
        <taxon>Alphaproteobacteria</taxon>
        <taxon>Hyphomicrobiales</taxon>
        <taxon>Aurantimonadaceae</taxon>
        <taxon>Aureimonas</taxon>
    </lineage>
</organism>
<proteinExistence type="predicted"/>
<feature type="region of interest" description="Disordered" evidence="1">
    <location>
        <begin position="1"/>
        <end position="22"/>
    </location>
</feature>
<evidence type="ECO:0000256" key="2">
    <source>
        <dbReference type="SAM" id="Phobius"/>
    </source>
</evidence>
<dbReference type="RefSeq" id="WP_175526825.1">
    <property type="nucleotide sequence ID" value="NZ_FOOA01000007.1"/>
</dbReference>